<protein>
    <recommendedName>
        <fullName evidence="4">START domain-containing protein</fullName>
    </recommendedName>
</protein>
<feature type="compositionally biased region" description="Polar residues" evidence="1">
    <location>
        <begin position="65"/>
        <end position="77"/>
    </location>
</feature>
<reference evidence="2 3" key="1">
    <citation type="submission" date="2016-10" db="EMBL/GenBank/DDBJ databases">
        <authorList>
            <person name="Cai Z."/>
        </authorList>
    </citation>
    <scope>NUCLEOTIDE SEQUENCE [LARGE SCALE GENOMIC DNA]</scope>
</reference>
<proteinExistence type="predicted"/>
<dbReference type="STRING" id="3088.A0A383VF00"/>
<evidence type="ECO:0000256" key="1">
    <source>
        <dbReference type="SAM" id="MobiDB-lite"/>
    </source>
</evidence>
<dbReference type="EMBL" id="FNXT01000342">
    <property type="protein sequence ID" value="SZX63761.1"/>
    <property type="molecule type" value="Genomic_DNA"/>
</dbReference>
<dbReference type="SUPFAM" id="SSF55961">
    <property type="entry name" value="Bet v1-like"/>
    <property type="match status" value="1"/>
</dbReference>
<feature type="region of interest" description="Disordered" evidence="1">
    <location>
        <begin position="47"/>
        <end position="77"/>
    </location>
</feature>
<dbReference type="Gene3D" id="3.30.530.20">
    <property type="match status" value="1"/>
</dbReference>
<name>A0A383VF00_TETOB</name>
<gene>
    <name evidence="2" type="ORF">BQ4739_LOCUS4307</name>
</gene>
<evidence type="ECO:0008006" key="4">
    <source>
        <dbReference type="Google" id="ProtNLM"/>
    </source>
</evidence>
<accession>A0A383VF00</accession>
<dbReference type="Proteomes" id="UP000256970">
    <property type="component" value="Unassembled WGS sequence"/>
</dbReference>
<dbReference type="AlphaFoldDB" id="A0A383VF00"/>
<dbReference type="InterPro" id="IPR023393">
    <property type="entry name" value="START-like_dom_sf"/>
</dbReference>
<keyword evidence="3" id="KW-1185">Reference proteome</keyword>
<evidence type="ECO:0000313" key="3">
    <source>
        <dbReference type="Proteomes" id="UP000256970"/>
    </source>
</evidence>
<sequence length="421" mass="44085">MSGQVVLSESADLLADLALNGQGAKAAAVEVDTAEVEAAVLNASVLPSSEQQDATTSTALTSSSEQQPEAATAKAEQQLTPEQDAAAAECADNFVELYEQAFLSRAVQQLAAACSAAGIPESAVAAKLHTRGMNLQQLQARAAEVQNGIAECASDEGWRLVQDDGKLRLLYRHAAGSTVHCFKGSCLLPAPIYQPLSMAKEFDLVSSWNSYITNSSILRTYCDVDMLVYASVWLPWPFAERDVLISAVADDQLREKGVVAISFASPRDADAPPGDELPAGADKRVHIHFMPGSCMTMVPVAAAAAAPAAAAPAAPAAVTVAADGSTVQAAGAGAGAGDGEQQQTQVCVVANIETESHVPEAIISFVLKVFAPFFYSTVLKVLASAFKPGDPLPQRIAGHHELYDMIMKRCADFLAGHPDYA</sequence>
<organism evidence="2 3">
    <name type="scientific">Tetradesmus obliquus</name>
    <name type="common">Green alga</name>
    <name type="synonym">Acutodesmus obliquus</name>
    <dbReference type="NCBI Taxonomy" id="3088"/>
    <lineage>
        <taxon>Eukaryota</taxon>
        <taxon>Viridiplantae</taxon>
        <taxon>Chlorophyta</taxon>
        <taxon>core chlorophytes</taxon>
        <taxon>Chlorophyceae</taxon>
        <taxon>CS clade</taxon>
        <taxon>Sphaeropleales</taxon>
        <taxon>Scenedesmaceae</taxon>
        <taxon>Tetradesmus</taxon>
    </lineage>
</organism>
<feature type="compositionally biased region" description="Low complexity" evidence="1">
    <location>
        <begin position="54"/>
        <end position="64"/>
    </location>
</feature>
<evidence type="ECO:0000313" key="2">
    <source>
        <dbReference type="EMBL" id="SZX63761.1"/>
    </source>
</evidence>